<dbReference type="Gene3D" id="3.40.50.880">
    <property type="match status" value="1"/>
</dbReference>
<dbReference type="EMBL" id="BMQL01000016">
    <property type="protein sequence ID" value="GGR14126.1"/>
    <property type="molecule type" value="Genomic_DNA"/>
</dbReference>
<dbReference type="SUPFAM" id="SSF52317">
    <property type="entry name" value="Class I glutamine amidotransferase-like"/>
    <property type="match status" value="1"/>
</dbReference>
<proteinExistence type="predicted"/>
<dbReference type="InterPro" id="IPR029010">
    <property type="entry name" value="ThuA-like"/>
</dbReference>
<evidence type="ECO:0000313" key="2">
    <source>
        <dbReference type="EMBL" id="GGR14126.1"/>
    </source>
</evidence>
<dbReference type="Proteomes" id="UP000603865">
    <property type="component" value="Unassembled WGS sequence"/>
</dbReference>
<dbReference type="RefSeq" id="WP_189091203.1">
    <property type="nucleotide sequence ID" value="NZ_BMQL01000016.1"/>
</dbReference>
<sequence length="250" mass="28084">MTQPRLTVWNEYRHEHENPKVAAIYPQGIHRAIADGLAAHGFSDVKTATLDEPEHGLTQDVLDNTDVLVWWGHKAHAAVSDEIVERVLARVLDGMGLIVLHSGHFSKVFKRLMGTGCDLKWREATDKERLWVVSPAHPIAQGVGEYIELPAEEMYGEHFDIPTPDELIFVSWFTGGEVFRSGCTFTRGSGKIFYFRPGHETYPTYFHDGIRRVIANAAQWAMPTASAPRSFGNRAPLEVLPQAEQPVEQQ</sequence>
<reference evidence="2" key="1">
    <citation type="journal article" date="2014" name="Int. J. Syst. Evol. Microbiol.">
        <title>Complete genome sequence of Corynebacterium casei LMG S-19264T (=DSM 44701T), isolated from a smear-ripened cheese.</title>
        <authorList>
            <consortium name="US DOE Joint Genome Institute (JGI-PGF)"/>
            <person name="Walter F."/>
            <person name="Albersmeier A."/>
            <person name="Kalinowski J."/>
            <person name="Ruckert C."/>
        </authorList>
    </citation>
    <scope>NUCLEOTIDE SEQUENCE</scope>
    <source>
        <strain evidence="2">JCM 31311</strain>
    </source>
</reference>
<gene>
    <name evidence="2" type="ORF">GCM10008957_28700</name>
</gene>
<organism evidence="2 3">
    <name type="scientific">Deinococcus ruber</name>
    <dbReference type="NCBI Taxonomy" id="1848197"/>
    <lineage>
        <taxon>Bacteria</taxon>
        <taxon>Thermotogati</taxon>
        <taxon>Deinococcota</taxon>
        <taxon>Deinococci</taxon>
        <taxon>Deinococcales</taxon>
        <taxon>Deinococcaceae</taxon>
        <taxon>Deinococcus</taxon>
    </lineage>
</organism>
<feature type="domain" description="ThuA-like" evidence="1">
    <location>
        <begin position="5"/>
        <end position="221"/>
    </location>
</feature>
<dbReference type="PIRSF" id="PIRSF030013">
    <property type="entry name" value="ThuA"/>
    <property type="match status" value="1"/>
</dbReference>
<protein>
    <submittedName>
        <fullName evidence="2">Trehalose utilization protein ThuA</fullName>
    </submittedName>
</protein>
<dbReference type="InterPro" id="IPR029062">
    <property type="entry name" value="Class_I_gatase-like"/>
</dbReference>
<reference evidence="2" key="2">
    <citation type="submission" date="2020-09" db="EMBL/GenBank/DDBJ databases">
        <authorList>
            <person name="Sun Q."/>
            <person name="Ohkuma M."/>
        </authorList>
    </citation>
    <scope>NUCLEOTIDE SEQUENCE</scope>
    <source>
        <strain evidence="2">JCM 31311</strain>
    </source>
</reference>
<dbReference type="InterPro" id="IPR009381">
    <property type="entry name" value="Trehalose_catabolism_ThuA_prok"/>
</dbReference>
<evidence type="ECO:0000313" key="3">
    <source>
        <dbReference type="Proteomes" id="UP000603865"/>
    </source>
</evidence>
<dbReference type="Pfam" id="PF06283">
    <property type="entry name" value="ThuA"/>
    <property type="match status" value="1"/>
</dbReference>
<evidence type="ECO:0000259" key="1">
    <source>
        <dbReference type="Pfam" id="PF06283"/>
    </source>
</evidence>
<accession>A0A918CAK8</accession>
<dbReference type="AlphaFoldDB" id="A0A918CAK8"/>
<comment type="caution">
    <text evidence="2">The sequence shown here is derived from an EMBL/GenBank/DDBJ whole genome shotgun (WGS) entry which is preliminary data.</text>
</comment>
<name>A0A918CAK8_9DEIO</name>
<keyword evidence="3" id="KW-1185">Reference proteome</keyword>